<evidence type="ECO:0000313" key="1">
    <source>
        <dbReference type="EMBL" id="JAH46443.1"/>
    </source>
</evidence>
<name>A0A0E9T133_ANGAN</name>
<accession>A0A0E9T133</accession>
<dbReference type="EMBL" id="GBXM01083953">
    <property type="protein sequence ID" value="JAH24624.1"/>
    <property type="molecule type" value="Transcribed_RNA"/>
</dbReference>
<reference evidence="1" key="1">
    <citation type="submission" date="2014-11" db="EMBL/GenBank/DDBJ databases">
        <authorList>
            <person name="Amaro Gonzalez C."/>
        </authorList>
    </citation>
    <scope>NUCLEOTIDE SEQUENCE</scope>
</reference>
<dbReference type="EMBL" id="GBXM01081354">
    <property type="protein sequence ID" value="JAH27223.1"/>
    <property type="molecule type" value="Transcribed_RNA"/>
</dbReference>
<sequence>MVEGIHWEVESICRLQWYREIC</sequence>
<reference evidence="1" key="2">
    <citation type="journal article" date="2015" name="Fish Shellfish Immunol.">
        <title>Early steps in the European eel (Anguilla anguilla)-Vibrio vulnificus interaction in the gills: Role of the RtxA13 toxin.</title>
        <authorList>
            <person name="Callol A."/>
            <person name="Pajuelo D."/>
            <person name="Ebbesson L."/>
            <person name="Teles M."/>
            <person name="MacKenzie S."/>
            <person name="Amaro C."/>
        </authorList>
    </citation>
    <scope>NUCLEOTIDE SEQUENCE</scope>
</reference>
<protein>
    <submittedName>
        <fullName evidence="1">Uncharacterized protein</fullName>
    </submittedName>
</protein>
<organism evidence="1">
    <name type="scientific">Anguilla anguilla</name>
    <name type="common">European freshwater eel</name>
    <name type="synonym">Muraena anguilla</name>
    <dbReference type="NCBI Taxonomy" id="7936"/>
    <lineage>
        <taxon>Eukaryota</taxon>
        <taxon>Metazoa</taxon>
        <taxon>Chordata</taxon>
        <taxon>Craniata</taxon>
        <taxon>Vertebrata</taxon>
        <taxon>Euteleostomi</taxon>
        <taxon>Actinopterygii</taxon>
        <taxon>Neopterygii</taxon>
        <taxon>Teleostei</taxon>
        <taxon>Anguilliformes</taxon>
        <taxon>Anguillidae</taxon>
        <taxon>Anguilla</taxon>
    </lineage>
</organism>
<proteinExistence type="predicted"/>
<dbReference type="EMBL" id="GBXM01062134">
    <property type="protein sequence ID" value="JAH46443.1"/>
    <property type="molecule type" value="Transcribed_RNA"/>
</dbReference>
<dbReference type="AlphaFoldDB" id="A0A0E9T133"/>